<dbReference type="GO" id="GO:0048193">
    <property type="term" value="P:Golgi vesicle transport"/>
    <property type="evidence" value="ECO:0007669"/>
    <property type="project" value="InterPro"/>
</dbReference>
<keyword evidence="7" id="KW-0333">Golgi apparatus</keyword>
<evidence type="ECO:0000256" key="6">
    <source>
        <dbReference type="ARBA" id="ARBA00022892"/>
    </source>
</evidence>
<name>A0A427XRW9_9TREE</name>
<dbReference type="InterPro" id="IPR024096">
    <property type="entry name" value="NO_sig/Golgi_transp_ligand-bd"/>
</dbReference>
<evidence type="ECO:0000256" key="1">
    <source>
        <dbReference type="ARBA" id="ARBA00004222"/>
    </source>
</evidence>
<dbReference type="SUPFAM" id="SSF111126">
    <property type="entry name" value="Ligand-binding domain in the NO signalling and Golgi transport"/>
    <property type="match status" value="1"/>
</dbReference>
<evidence type="ECO:0000256" key="4">
    <source>
        <dbReference type="ARBA" id="ARBA00022448"/>
    </source>
</evidence>
<proteinExistence type="inferred from homology"/>
<dbReference type="GeneID" id="39592375"/>
<dbReference type="CDD" id="cd14942">
    <property type="entry name" value="TRAPPC3_bet3"/>
    <property type="match status" value="1"/>
</dbReference>
<evidence type="ECO:0000256" key="3">
    <source>
        <dbReference type="ARBA" id="ARBA00006218"/>
    </source>
</evidence>
<sequence length="229" mass="25232">MSAPGKQYKTIGEDVWKRADKVNAELFSLTYGALVVQLIKDYEDYGEVNKQLEKMYARVRAPSVSTFLPLTSRRGYNMGTRLVEDFLARTGLQRCNTFAETAEVVAKVAFRAFLNIAPTVSFPPPAPSAAGVGAGAGAAAVPVPATATEFVLTFEENPLAEFAELPRDAREGGLWFSNVYAGVVRGALEMIQMQVETRFLSDTLRGDDSTELWVRLVRILDEEQPENDE</sequence>
<evidence type="ECO:0000256" key="7">
    <source>
        <dbReference type="ARBA" id="ARBA00023034"/>
    </source>
</evidence>
<protein>
    <submittedName>
        <fullName evidence="8">Transport protein particle 22 kDa subunit</fullName>
    </submittedName>
</protein>
<gene>
    <name evidence="8" type="primary">BET3</name>
    <name evidence="8" type="ORF">EHS24_007832</name>
</gene>
<keyword evidence="9" id="KW-1185">Reference proteome</keyword>
<dbReference type="Gene3D" id="3.30.1380.20">
    <property type="entry name" value="Trafficking protein particle complex subunit 3"/>
    <property type="match status" value="1"/>
</dbReference>
<evidence type="ECO:0000313" key="9">
    <source>
        <dbReference type="Proteomes" id="UP000279236"/>
    </source>
</evidence>
<dbReference type="Pfam" id="PF04051">
    <property type="entry name" value="TRAPP"/>
    <property type="match status" value="1"/>
</dbReference>
<keyword evidence="6" id="KW-0931">ER-Golgi transport</keyword>
<dbReference type="PANTHER" id="PTHR13048">
    <property type="entry name" value="TRAFFICKING PROTEIN PARTICLE COMPLEX SUBUNIT 3"/>
    <property type="match status" value="1"/>
</dbReference>
<dbReference type="InterPro" id="IPR007194">
    <property type="entry name" value="TRAPP_component"/>
</dbReference>
<evidence type="ECO:0000313" key="8">
    <source>
        <dbReference type="EMBL" id="RSH81652.1"/>
    </source>
</evidence>
<comment type="caution">
    <text evidence="8">The sequence shown here is derived from an EMBL/GenBank/DDBJ whole genome shotgun (WGS) entry which is preliminary data.</text>
</comment>
<dbReference type="EMBL" id="RSCE01000006">
    <property type="protein sequence ID" value="RSH81652.1"/>
    <property type="molecule type" value="Genomic_DNA"/>
</dbReference>
<dbReference type="GO" id="GO:0005783">
    <property type="term" value="C:endoplasmic reticulum"/>
    <property type="evidence" value="ECO:0007669"/>
    <property type="project" value="UniProtKB-SubCell"/>
</dbReference>
<dbReference type="Proteomes" id="UP000279236">
    <property type="component" value="Unassembled WGS sequence"/>
</dbReference>
<evidence type="ECO:0000256" key="2">
    <source>
        <dbReference type="ARBA" id="ARBA00004240"/>
    </source>
</evidence>
<reference evidence="8 9" key="1">
    <citation type="submission" date="2018-11" db="EMBL/GenBank/DDBJ databases">
        <title>Genome sequence of Apiotrichum porosum DSM 27194.</title>
        <authorList>
            <person name="Aliyu H."/>
            <person name="Gorte O."/>
            <person name="Ochsenreither K."/>
        </authorList>
    </citation>
    <scope>NUCLEOTIDE SEQUENCE [LARGE SCALE GENOMIC DNA]</scope>
    <source>
        <strain evidence="8 9">DSM 27194</strain>
    </source>
</reference>
<comment type="subcellular location">
    <subcellularLocation>
        <location evidence="2">Endoplasmic reticulum</location>
    </subcellularLocation>
    <subcellularLocation>
        <location evidence="1">Golgi apparatus</location>
        <location evidence="1">cis-Golgi network</location>
    </subcellularLocation>
</comment>
<organism evidence="8 9">
    <name type="scientific">Apiotrichum porosum</name>
    <dbReference type="NCBI Taxonomy" id="105984"/>
    <lineage>
        <taxon>Eukaryota</taxon>
        <taxon>Fungi</taxon>
        <taxon>Dikarya</taxon>
        <taxon>Basidiomycota</taxon>
        <taxon>Agaricomycotina</taxon>
        <taxon>Tremellomycetes</taxon>
        <taxon>Trichosporonales</taxon>
        <taxon>Trichosporonaceae</taxon>
        <taxon>Apiotrichum</taxon>
    </lineage>
</organism>
<evidence type="ECO:0000256" key="5">
    <source>
        <dbReference type="ARBA" id="ARBA00022824"/>
    </source>
</evidence>
<accession>A0A427XRW9</accession>
<dbReference type="GO" id="GO:0005794">
    <property type="term" value="C:Golgi apparatus"/>
    <property type="evidence" value="ECO:0007669"/>
    <property type="project" value="UniProtKB-SubCell"/>
</dbReference>
<comment type="similarity">
    <text evidence="3">Belongs to the TRAPP small subunits family. BET3 subfamily.</text>
</comment>
<dbReference type="STRING" id="105984.A0A427XRW9"/>
<keyword evidence="5" id="KW-0256">Endoplasmic reticulum</keyword>
<dbReference type="RefSeq" id="XP_028476107.1">
    <property type="nucleotide sequence ID" value="XM_028623174.1"/>
</dbReference>
<dbReference type="OrthoDB" id="10262857at2759"/>
<keyword evidence="4" id="KW-0813">Transport</keyword>
<dbReference type="PIRSF" id="PIRSF018293">
    <property type="entry name" value="TRAPP_I_complex_Bet3"/>
    <property type="match status" value="1"/>
</dbReference>
<dbReference type="AlphaFoldDB" id="A0A427XRW9"/>
<dbReference type="InterPro" id="IPR016721">
    <property type="entry name" value="Bet3"/>
</dbReference>
<dbReference type="GO" id="GO:0030008">
    <property type="term" value="C:TRAPP complex"/>
    <property type="evidence" value="ECO:0007669"/>
    <property type="project" value="InterPro"/>
</dbReference>